<name>A0A0L0F2V2_9EUKA</name>
<evidence type="ECO:0000313" key="2">
    <source>
        <dbReference type="Proteomes" id="UP000054560"/>
    </source>
</evidence>
<dbReference type="RefSeq" id="XP_014144919.1">
    <property type="nucleotide sequence ID" value="XM_014289444.1"/>
</dbReference>
<gene>
    <name evidence="1" type="ORF">SARC_16450</name>
</gene>
<keyword evidence="2" id="KW-1185">Reference proteome</keyword>
<protein>
    <submittedName>
        <fullName evidence="1">Uncharacterized protein</fullName>
    </submittedName>
</protein>
<proteinExistence type="predicted"/>
<dbReference type="Proteomes" id="UP000054560">
    <property type="component" value="Unassembled WGS sequence"/>
</dbReference>
<organism evidence="1 2">
    <name type="scientific">Sphaeroforma arctica JP610</name>
    <dbReference type="NCBI Taxonomy" id="667725"/>
    <lineage>
        <taxon>Eukaryota</taxon>
        <taxon>Ichthyosporea</taxon>
        <taxon>Ichthyophonida</taxon>
        <taxon>Sphaeroforma</taxon>
    </lineage>
</organism>
<feature type="non-terminal residue" evidence="1">
    <location>
        <position position="1"/>
    </location>
</feature>
<dbReference type="AlphaFoldDB" id="A0A0L0F2V2"/>
<accession>A0A0L0F2V2</accession>
<reference evidence="1 2" key="1">
    <citation type="submission" date="2011-02" db="EMBL/GenBank/DDBJ databases">
        <title>The Genome Sequence of Sphaeroforma arctica JP610.</title>
        <authorList>
            <consortium name="The Broad Institute Genome Sequencing Platform"/>
            <person name="Russ C."/>
            <person name="Cuomo C."/>
            <person name="Young S.K."/>
            <person name="Zeng Q."/>
            <person name="Gargeya S."/>
            <person name="Alvarado L."/>
            <person name="Berlin A."/>
            <person name="Chapman S.B."/>
            <person name="Chen Z."/>
            <person name="Freedman E."/>
            <person name="Gellesch M."/>
            <person name="Goldberg J."/>
            <person name="Griggs A."/>
            <person name="Gujja S."/>
            <person name="Heilman E."/>
            <person name="Heiman D."/>
            <person name="Howarth C."/>
            <person name="Mehta T."/>
            <person name="Neiman D."/>
            <person name="Pearson M."/>
            <person name="Roberts A."/>
            <person name="Saif S."/>
            <person name="Shea T."/>
            <person name="Shenoy N."/>
            <person name="Sisk P."/>
            <person name="Stolte C."/>
            <person name="Sykes S."/>
            <person name="White J."/>
            <person name="Yandava C."/>
            <person name="Burger G."/>
            <person name="Gray M.W."/>
            <person name="Holland P.W.H."/>
            <person name="King N."/>
            <person name="Lang F.B.F."/>
            <person name="Roger A.J."/>
            <person name="Ruiz-Trillo I."/>
            <person name="Haas B."/>
            <person name="Nusbaum C."/>
            <person name="Birren B."/>
        </authorList>
    </citation>
    <scope>NUCLEOTIDE SEQUENCE [LARGE SCALE GENOMIC DNA]</scope>
    <source>
        <strain evidence="1 2">JP610</strain>
    </source>
</reference>
<evidence type="ECO:0000313" key="1">
    <source>
        <dbReference type="EMBL" id="KNC71017.1"/>
    </source>
</evidence>
<dbReference type="EMBL" id="KQ249699">
    <property type="protein sequence ID" value="KNC71017.1"/>
    <property type="molecule type" value="Genomic_DNA"/>
</dbReference>
<sequence>QPIITHHQTEILELKARLITLKKEQLVRMSYADIHNAYRQNALSKLLSIFNSLRPSGDCDVYVTTLMENHRSFLHQVVTQYVKAFQARCERGDRAGVFKCS</sequence>
<dbReference type="GeneID" id="25916954"/>